<dbReference type="EMBL" id="CP000681">
    <property type="protein sequence ID" value="ABP76814.1"/>
    <property type="molecule type" value="Genomic_DNA"/>
</dbReference>
<reference evidence="1" key="1">
    <citation type="submission" date="2007-04" db="EMBL/GenBank/DDBJ databases">
        <title>Complete sequence of Shewanella putrefaciens CN-32.</title>
        <authorList>
            <consortium name="US DOE Joint Genome Institute"/>
            <person name="Copeland A."/>
            <person name="Lucas S."/>
            <person name="Lapidus A."/>
            <person name="Barry K."/>
            <person name="Detter J.C."/>
            <person name="Glavina del Rio T."/>
            <person name="Hammon N."/>
            <person name="Israni S."/>
            <person name="Dalin E."/>
            <person name="Tice H."/>
            <person name="Pitluck S."/>
            <person name="Chain P."/>
            <person name="Malfatti S."/>
            <person name="Shin M."/>
            <person name="Vergez L."/>
            <person name="Schmutz J."/>
            <person name="Larimer F."/>
            <person name="Land M."/>
            <person name="Hauser L."/>
            <person name="Kyrpides N."/>
            <person name="Mikhailova N."/>
            <person name="Romine M.F."/>
            <person name="Fredrickson J."/>
            <person name="Tiedje J."/>
            <person name="Richardson P."/>
        </authorList>
    </citation>
    <scope>NUCLEOTIDE SEQUENCE [LARGE SCALE GENOMIC DNA]</scope>
    <source>
        <strain evidence="1">CN-32</strain>
    </source>
</reference>
<organism evidence="1">
    <name type="scientific">Shewanella putrefaciens (strain CN-32 / ATCC BAA-453)</name>
    <dbReference type="NCBI Taxonomy" id="319224"/>
    <lineage>
        <taxon>Bacteria</taxon>
        <taxon>Pseudomonadati</taxon>
        <taxon>Pseudomonadota</taxon>
        <taxon>Gammaproteobacteria</taxon>
        <taxon>Alteromonadales</taxon>
        <taxon>Shewanellaceae</taxon>
        <taxon>Shewanella</taxon>
    </lineage>
</organism>
<evidence type="ECO:0000313" key="1">
    <source>
        <dbReference type="EMBL" id="ABP76814.1"/>
    </source>
</evidence>
<sequence>MQYKNIKDELENVIKSAEGHFLSAYQICQKLENNYPNLWSSLVYAYPSLDPNTPMGEGTGLQYSPASFVANALKYFTANSAISGLRQETLKCEGVNFDGVAPGFTGNIVGIWAIKI</sequence>
<protein>
    <submittedName>
        <fullName evidence="1">Uncharacterized protein</fullName>
    </submittedName>
</protein>
<proteinExistence type="predicted"/>
<gene>
    <name evidence="1" type="ordered locus">Sputcn32_3101</name>
</gene>
<dbReference type="HOGENOM" id="CLU_2095200_0_0_6"/>
<dbReference type="eggNOG" id="ENOG5033CCC">
    <property type="taxonomic scope" value="Bacteria"/>
</dbReference>
<accession>A4YA31</accession>
<name>A4YA31_SHEPC</name>
<dbReference type="AlphaFoldDB" id="A4YA31"/>
<dbReference type="KEGG" id="spc:Sputcn32_3101"/>